<evidence type="ECO:0000256" key="6">
    <source>
        <dbReference type="ARBA" id="ARBA00022968"/>
    </source>
</evidence>
<evidence type="ECO:0000313" key="13">
    <source>
        <dbReference type="Proteomes" id="UP001461498"/>
    </source>
</evidence>
<evidence type="ECO:0000256" key="9">
    <source>
        <dbReference type="ARBA" id="ARBA00023136"/>
    </source>
</evidence>
<comment type="subcellular location">
    <subcellularLocation>
        <location evidence="1 11">Golgi apparatus membrane</location>
        <topology evidence="1 11">Single-pass type II membrane protein</topology>
    </subcellularLocation>
</comment>
<keyword evidence="8 11" id="KW-0333">Golgi apparatus</keyword>
<keyword evidence="6 11" id="KW-0735">Signal-anchor</keyword>
<keyword evidence="13" id="KW-1185">Reference proteome</keyword>
<keyword evidence="10" id="KW-0325">Glycoprotein</keyword>
<accession>A0AAW1CNY6</accession>
<evidence type="ECO:0000313" key="12">
    <source>
        <dbReference type="EMBL" id="KAK9500284.1"/>
    </source>
</evidence>
<sequence length="327" mass="37597">MFMGEEWRYFKYLTLSTISIICFVVIYTPNYHLAPPKQVVGWEMNVTRETRAYIIPENETTLISGREICQDTFLRILIVVCSAPENLAQRNAIRETWASHNISTVKVAFLLGWPSNTSLQSFIEEESNEYKDIIQENFIDSYNNLTVKSVMMLKWFLHNCPSPRYLMKTDDDMYVNVANLSSLLSKSNSSLLIGSLICRARPILDINNKWYVPKYIYHKSFYPNYLSGTGYVMSRDVAAKLYHAALSTSLIHLEDVYITGICAMKAGIRPRNHASFTYHHKGLGCDADLITNHRLTPQQLHIAWAQRHNCTKKIKPTKSTKPLNSCH</sequence>
<dbReference type="Gene3D" id="3.90.550.50">
    <property type="match status" value="1"/>
</dbReference>
<evidence type="ECO:0000256" key="1">
    <source>
        <dbReference type="ARBA" id="ARBA00004323"/>
    </source>
</evidence>
<dbReference type="GO" id="GO:0016758">
    <property type="term" value="F:hexosyltransferase activity"/>
    <property type="evidence" value="ECO:0007669"/>
    <property type="project" value="InterPro"/>
</dbReference>
<organism evidence="12 13">
    <name type="scientific">Rhynocoris fuscipes</name>
    <dbReference type="NCBI Taxonomy" id="488301"/>
    <lineage>
        <taxon>Eukaryota</taxon>
        <taxon>Metazoa</taxon>
        <taxon>Ecdysozoa</taxon>
        <taxon>Arthropoda</taxon>
        <taxon>Hexapoda</taxon>
        <taxon>Insecta</taxon>
        <taxon>Pterygota</taxon>
        <taxon>Neoptera</taxon>
        <taxon>Paraneoptera</taxon>
        <taxon>Hemiptera</taxon>
        <taxon>Heteroptera</taxon>
        <taxon>Panheteroptera</taxon>
        <taxon>Cimicomorpha</taxon>
        <taxon>Reduviidae</taxon>
        <taxon>Harpactorinae</taxon>
        <taxon>Harpactorini</taxon>
        <taxon>Rhynocoris</taxon>
    </lineage>
</organism>
<keyword evidence="3 11" id="KW-0328">Glycosyltransferase</keyword>
<evidence type="ECO:0000256" key="2">
    <source>
        <dbReference type="ARBA" id="ARBA00008661"/>
    </source>
</evidence>
<comment type="caution">
    <text evidence="12">The sequence shown here is derived from an EMBL/GenBank/DDBJ whole genome shotgun (WGS) entry which is preliminary data.</text>
</comment>
<dbReference type="EC" id="2.4.1.-" evidence="11"/>
<evidence type="ECO:0000256" key="5">
    <source>
        <dbReference type="ARBA" id="ARBA00022692"/>
    </source>
</evidence>
<dbReference type="InterPro" id="IPR002659">
    <property type="entry name" value="Glyco_trans_31"/>
</dbReference>
<gene>
    <name evidence="12" type="ORF">O3M35_001572</name>
</gene>
<keyword evidence="5 11" id="KW-0812">Transmembrane</keyword>
<dbReference type="PANTHER" id="PTHR11214">
    <property type="entry name" value="BETA-1,3-N-ACETYLGLUCOSAMINYLTRANSFERASE"/>
    <property type="match status" value="1"/>
</dbReference>
<keyword evidence="9 11" id="KW-0472">Membrane</keyword>
<protein>
    <recommendedName>
        <fullName evidence="11">Hexosyltransferase</fullName>
        <ecNumber evidence="11">2.4.1.-</ecNumber>
    </recommendedName>
</protein>
<keyword evidence="4" id="KW-0808">Transferase</keyword>
<feature type="transmembrane region" description="Helical" evidence="11">
    <location>
        <begin position="12"/>
        <end position="29"/>
    </location>
</feature>
<dbReference type="Pfam" id="PF01762">
    <property type="entry name" value="Galactosyl_T"/>
    <property type="match status" value="1"/>
</dbReference>
<dbReference type="FunFam" id="3.90.550.50:FF:000001">
    <property type="entry name" value="Hexosyltransferase"/>
    <property type="match status" value="1"/>
</dbReference>
<dbReference type="EMBL" id="JAPXFL010000010">
    <property type="protein sequence ID" value="KAK9500284.1"/>
    <property type="molecule type" value="Genomic_DNA"/>
</dbReference>
<name>A0AAW1CNY6_9HEMI</name>
<proteinExistence type="inferred from homology"/>
<dbReference type="GO" id="GO:0000139">
    <property type="term" value="C:Golgi membrane"/>
    <property type="evidence" value="ECO:0007669"/>
    <property type="project" value="UniProtKB-SubCell"/>
</dbReference>
<dbReference type="GO" id="GO:0006493">
    <property type="term" value="P:protein O-linked glycosylation"/>
    <property type="evidence" value="ECO:0007669"/>
    <property type="project" value="TreeGrafter"/>
</dbReference>
<comment type="similarity">
    <text evidence="2 11">Belongs to the glycosyltransferase 31 family.</text>
</comment>
<dbReference type="PANTHER" id="PTHR11214:SF314">
    <property type="entry name" value="HEXOSYLTRANSFERASE"/>
    <property type="match status" value="1"/>
</dbReference>
<evidence type="ECO:0000256" key="4">
    <source>
        <dbReference type="ARBA" id="ARBA00022679"/>
    </source>
</evidence>
<keyword evidence="7 11" id="KW-1133">Transmembrane helix</keyword>
<evidence type="ECO:0000256" key="10">
    <source>
        <dbReference type="ARBA" id="ARBA00023180"/>
    </source>
</evidence>
<evidence type="ECO:0000256" key="11">
    <source>
        <dbReference type="RuleBase" id="RU363063"/>
    </source>
</evidence>
<reference evidence="12 13" key="1">
    <citation type="submission" date="2022-12" db="EMBL/GenBank/DDBJ databases">
        <title>Chromosome-level genome assembly of true bugs.</title>
        <authorList>
            <person name="Ma L."/>
            <person name="Li H."/>
        </authorList>
    </citation>
    <scope>NUCLEOTIDE SEQUENCE [LARGE SCALE GENOMIC DNA]</scope>
    <source>
        <strain evidence="12">Lab_2022b</strain>
    </source>
</reference>
<evidence type="ECO:0000256" key="8">
    <source>
        <dbReference type="ARBA" id="ARBA00023034"/>
    </source>
</evidence>
<dbReference type="Proteomes" id="UP001461498">
    <property type="component" value="Unassembled WGS sequence"/>
</dbReference>
<evidence type="ECO:0000256" key="3">
    <source>
        <dbReference type="ARBA" id="ARBA00022676"/>
    </source>
</evidence>
<evidence type="ECO:0000256" key="7">
    <source>
        <dbReference type="ARBA" id="ARBA00022989"/>
    </source>
</evidence>
<dbReference type="AlphaFoldDB" id="A0AAW1CNY6"/>